<reference evidence="4" key="1">
    <citation type="submission" date="2017-02" db="UniProtKB">
        <authorList>
            <consortium name="WormBaseParasite"/>
        </authorList>
    </citation>
    <scope>IDENTIFICATION</scope>
</reference>
<dbReference type="Proteomes" id="UP000268014">
    <property type="component" value="Unassembled WGS sequence"/>
</dbReference>
<accession>A0A0N4W9A0</accession>
<keyword evidence="1" id="KW-0472">Membrane</keyword>
<dbReference type="AlphaFoldDB" id="A0A0N4W9A0"/>
<name>A0A0N4W9A0_HAEPC</name>
<keyword evidence="1" id="KW-1133">Transmembrane helix</keyword>
<sequence>MTRPLNWLLTPIPILKLCQTASLLLATCLFLFTFIRVRRVGIN</sequence>
<evidence type="ECO:0000313" key="4">
    <source>
        <dbReference type="WBParaSite" id="HPLM_0000685201-mRNA-1"/>
    </source>
</evidence>
<gene>
    <name evidence="2" type="ORF">HPLM_LOCUS6844</name>
</gene>
<keyword evidence="3" id="KW-1185">Reference proteome</keyword>
<organism evidence="4">
    <name type="scientific">Haemonchus placei</name>
    <name type="common">Barber's pole worm</name>
    <dbReference type="NCBI Taxonomy" id="6290"/>
    <lineage>
        <taxon>Eukaryota</taxon>
        <taxon>Metazoa</taxon>
        <taxon>Ecdysozoa</taxon>
        <taxon>Nematoda</taxon>
        <taxon>Chromadorea</taxon>
        <taxon>Rhabditida</taxon>
        <taxon>Rhabditina</taxon>
        <taxon>Rhabditomorpha</taxon>
        <taxon>Strongyloidea</taxon>
        <taxon>Trichostrongylidae</taxon>
        <taxon>Haemonchus</taxon>
    </lineage>
</organism>
<dbReference type="WBParaSite" id="HPLM_0000685201-mRNA-1">
    <property type="protein sequence ID" value="HPLM_0000685201-mRNA-1"/>
    <property type="gene ID" value="HPLM_0000685201"/>
</dbReference>
<evidence type="ECO:0000313" key="2">
    <source>
        <dbReference type="EMBL" id="VDO30191.1"/>
    </source>
</evidence>
<proteinExistence type="predicted"/>
<evidence type="ECO:0000313" key="3">
    <source>
        <dbReference type="Proteomes" id="UP000268014"/>
    </source>
</evidence>
<dbReference type="EMBL" id="UZAF01016557">
    <property type="protein sequence ID" value="VDO30191.1"/>
    <property type="molecule type" value="Genomic_DNA"/>
</dbReference>
<keyword evidence="1" id="KW-0812">Transmembrane</keyword>
<feature type="transmembrane region" description="Helical" evidence="1">
    <location>
        <begin position="12"/>
        <end position="35"/>
    </location>
</feature>
<reference evidence="2 3" key="2">
    <citation type="submission" date="2018-11" db="EMBL/GenBank/DDBJ databases">
        <authorList>
            <consortium name="Pathogen Informatics"/>
        </authorList>
    </citation>
    <scope>NUCLEOTIDE SEQUENCE [LARGE SCALE GENOMIC DNA]</scope>
    <source>
        <strain evidence="2 3">MHpl1</strain>
    </source>
</reference>
<evidence type="ECO:0000256" key="1">
    <source>
        <dbReference type="SAM" id="Phobius"/>
    </source>
</evidence>
<protein>
    <submittedName>
        <fullName evidence="2 4">Uncharacterized protein</fullName>
    </submittedName>
</protein>